<reference evidence="2" key="3">
    <citation type="submission" date="2022-06" db="UniProtKB">
        <authorList>
            <consortium name="EnsemblPlants"/>
        </authorList>
    </citation>
    <scope>IDENTIFICATION</scope>
</reference>
<keyword evidence="3" id="KW-1185">Reference proteome</keyword>
<dbReference type="Gramene" id="TuG1812G0400001842.01.T01">
    <property type="protein sequence ID" value="TuG1812G0400001842.01.T01.cds252972"/>
    <property type="gene ID" value="TuG1812G0400001842.01"/>
</dbReference>
<organism evidence="2 3">
    <name type="scientific">Triticum urartu</name>
    <name type="common">Red wild einkorn</name>
    <name type="synonym">Crithodium urartu</name>
    <dbReference type="NCBI Taxonomy" id="4572"/>
    <lineage>
        <taxon>Eukaryota</taxon>
        <taxon>Viridiplantae</taxon>
        <taxon>Streptophyta</taxon>
        <taxon>Embryophyta</taxon>
        <taxon>Tracheophyta</taxon>
        <taxon>Spermatophyta</taxon>
        <taxon>Magnoliopsida</taxon>
        <taxon>Liliopsida</taxon>
        <taxon>Poales</taxon>
        <taxon>Poaceae</taxon>
        <taxon>BOP clade</taxon>
        <taxon>Pooideae</taxon>
        <taxon>Triticodae</taxon>
        <taxon>Triticeae</taxon>
        <taxon>Triticinae</taxon>
        <taxon>Triticum</taxon>
    </lineage>
</organism>
<dbReference type="Proteomes" id="UP000015106">
    <property type="component" value="Chromosome 4"/>
</dbReference>
<dbReference type="AlphaFoldDB" id="A0A8R7U7Z3"/>
<dbReference type="Pfam" id="PF13966">
    <property type="entry name" value="zf-RVT"/>
    <property type="match status" value="1"/>
</dbReference>
<dbReference type="EnsemblPlants" id="TuG1812G0400001842.01.T01">
    <property type="protein sequence ID" value="TuG1812G0400001842.01.T01.cds252972"/>
    <property type="gene ID" value="TuG1812G0400001842.01"/>
</dbReference>
<protein>
    <recommendedName>
        <fullName evidence="1">Reverse transcriptase zinc-binding domain-containing protein</fullName>
    </recommendedName>
</protein>
<evidence type="ECO:0000313" key="3">
    <source>
        <dbReference type="Proteomes" id="UP000015106"/>
    </source>
</evidence>
<sequence>FQWIWNSSCQPKHKVFFWRLLHDRLNTRNLLRRKTFHLDSYNCALNNFQQEETLHHLFWTYPFASQCWDII</sequence>
<evidence type="ECO:0000313" key="2">
    <source>
        <dbReference type="EnsemblPlants" id="TuG1812G0400001842.01.T01.cds252972"/>
    </source>
</evidence>
<dbReference type="InterPro" id="IPR026960">
    <property type="entry name" value="RVT-Znf"/>
</dbReference>
<proteinExistence type="predicted"/>
<accession>A0A8R7U7Z3</accession>
<evidence type="ECO:0000259" key="1">
    <source>
        <dbReference type="Pfam" id="PF13966"/>
    </source>
</evidence>
<reference evidence="3" key="1">
    <citation type="journal article" date="2013" name="Nature">
        <title>Draft genome of the wheat A-genome progenitor Triticum urartu.</title>
        <authorList>
            <person name="Ling H.Q."/>
            <person name="Zhao S."/>
            <person name="Liu D."/>
            <person name="Wang J."/>
            <person name="Sun H."/>
            <person name="Zhang C."/>
            <person name="Fan H."/>
            <person name="Li D."/>
            <person name="Dong L."/>
            <person name="Tao Y."/>
            <person name="Gao C."/>
            <person name="Wu H."/>
            <person name="Li Y."/>
            <person name="Cui Y."/>
            <person name="Guo X."/>
            <person name="Zheng S."/>
            <person name="Wang B."/>
            <person name="Yu K."/>
            <person name="Liang Q."/>
            <person name="Yang W."/>
            <person name="Lou X."/>
            <person name="Chen J."/>
            <person name="Feng M."/>
            <person name="Jian J."/>
            <person name="Zhang X."/>
            <person name="Luo G."/>
            <person name="Jiang Y."/>
            <person name="Liu J."/>
            <person name="Wang Z."/>
            <person name="Sha Y."/>
            <person name="Zhang B."/>
            <person name="Wu H."/>
            <person name="Tang D."/>
            <person name="Shen Q."/>
            <person name="Xue P."/>
            <person name="Zou S."/>
            <person name="Wang X."/>
            <person name="Liu X."/>
            <person name="Wang F."/>
            <person name="Yang Y."/>
            <person name="An X."/>
            <person name="Dong Z."/>
            <person name="Zhang K."/>
            <person name="Zhang X."/>
            <person name="Luo M.C."/>
            <person name="Dvorak J."/>
            <person name="Tong Y."/>
            <person name="Wang J."/>
            <person name="Yang H."/>
            <person name="Li Z."/>
            <person name="Wang D."/>
            <person name="Zhang A."/>
            <person name="Wang J."/>
        </authorList>
    </citation>
    <scope>NUCLEOTIDE SEQUENCE</scope>
    <source>
        <strain evidence="3">cv. G1812</strain>
    </source>
</reference>
<reference evidence="2" key="2">
    <citation type="submission" date="2018-03" db="EMBL/GenBank/DDBJ databases">
        <title>The Triticum urartu genome reveals the dynamic nature of wheat genome evolution.</title>
        <authorList>
            <person name="Ling H."/>
            <person name="Ma B."/>
            <person name="Shi X."/>
            <person name="Liu H."/>
            <person name="Dong L."/>
            <person name="Sun H."/>
            <person name="Cao Y."/>
            <person name="Gao Q."/>
            <person name="Zheng S."/>
            <person name="Li Y."/>
            <person name="Yu Y."/>
            <person name="Du H."/>
            <person name="Qi M."/>
            <person name="Li Y."/>
            <person name="Yu H."/>
            <person name="Cui Y."/>
            <person name="Wang N."/>
            <person name="Chen C."/>
            <person name="Wu H."/>
            <person name="Zhao Y."/>
            <person name="Zhang J."/>
            <person name="Li Y."/>
            <person name="Zhou W."/>
            <person name="Zhang B."/>
            <person name="Hu W."/>
            <person name="Eijk M."/>
            <person name="Tang J."/>
            <person name="Witsenboer H."/>
            <person name="Zhao S."/>
            <person name="Li Z."/>
            <person name="Zhang A."/>
            <person name="Wang D."/>
            <person name="Liang C."/>
        </authorList>
    </citation>
    <scope>NUCLEOTIDE SEQUENCE [LARGE SCALE GENOMIC DNA]</scope>
    <source>
        <strain evidence="2">cv. G1812</strain>
    </source>
</reference>
<feature type="domain" description="Reverse transcriptase zinc-binding" evidence="1">
    <location>
        <begin position="2"/>
        <end position="68"/>
    </location>
</feature>
<name>A0A8R7U7Z3_TRIUA</name>